<organism evidence="2 3">
    <name type="scientific">Reinekea forsetii</name>
    <dbReference type="NCBI Taxonomy" id="1336806"/>
    <lineage>
        <taxon>Bacteria</taxon>
        <taxon>Pseudomonadati</taxon>
        <taxon>Pseudomonadota</taxon>
        <taxon>Gammaproteobacteria</taxon>
        <taxon>Oceanospirillales</taxon>
        <taxon>Saccharospirillaceae</taxon>
        <taxon>Reinekea</taxon>
    </lineage>
</organism>
<dbReference type="AlphaFoldDB" id="A0A2K8KNQ7"/>
<protein>
    <submittedName>
        <fullName evidence="2">Uncharacterized protein</fullName>
    </submittedName>
</protein>
<proteinExistence type="predicted"/>
<name>A0A2K8KNQ7_9GAMM</name>
<evidence type="ECO:0000313" key="2">
    <source>
        <dbReference type="EMBL" id="ATX76428.1"/>
    </source>
</evidence>
<feature type="transmembrane region" description="Helical" evidence="1">
    <location>
        <begin position="60"/>
        <end position="85"/>
    </location>
</feature>
<dbReference type="KEGG" id="rfo:REIFOR_01282"/>
<dbReference type="Proteomes" id="UP000229757">
    <property type="component" value="Chromosome"/>
</dbReference>
<evidence type="ECO:0000256" key="1">
    <source>
        <dbReference type="SAM" id="Phobius"/>
    </source>
</evidence>
<dbReference type="EMBL" id="CP011797">
    <property type="protein sequence ID" value="ATX76428.1"/>
    <property type="molecule type" value="Genomic_DNA"/>
</dbReference>
<accession>A0A2K8KNQ7</accession>
<evidence type="ECO:0000313" key="3">
    <source>
        <dbReference type="Proteomes" id="UP000229757"/>
    </source>
</evidence>
<gene>
    <name evidence="2" type="ORF">REIFOR_01282</name>
</gene>
<keyword evidence="1" id="KW-0472">Membrane</keyword>
<keyword evidence="1" id="KW-1133">Transmembrane helix</keyword>
<reference evidence="2 3" key="1">
    <citation type="journal article" date="2017" name="Environ. Microbiol.">
        <title>Genomic and physiological analyses of 'Reinekea forsetii' reveal a versatile opportunistic lifestyle during spring algae blooms.</title>
        <authorList>
            <person name="Avci B."/>
            <person name="Hahnke R.L."/>
            <person name="Chafee M."/>
            <person name="Fischer T."/>
            <person name="Gruber-Vodicka H."/>
            <person name="Tegetmeyer H.E."/>
            <person name="Harder J."/>
            <person name="Fuchs B.M."/>
            <person name="Amann R.I."/>
            <person name="Teeling H."/>
        </authorList>
    </citation>
    <scope>NUCLEOTIDE SEQUENCE [LARGE SCALE GENOMIC DNA]</scope>
    <source>
        <strain evidence="2 3">Hel1_31_D35</strain>
    </source>
</reference>
<dbReference type="RefSeq" id="WP_100256769.1">
    <property type="nucleotide sequence ID" value="NZ_CP011797.1"/>
</dbReference>
<sequence length="97" mass="10825">MNLLKKDWQRRTTWIVFISVLTTLAIGLVGGTDWADGFRQVLESRGEHGGPEGLNKVPMILLFVIPLLKVLLMTGVPMTLGIGLARGWRRFAPRLGR</sequence>
<feature type="transmembrane region" description="Helical" evidence="1">
    <location>
        <begin position="12"/>
        <end position="31"/>
    </location>
</feature>
<keyword evidence="1" id="KW-0812">Transmembrane</keyword>
<keyword evidence="3" id="KW-1185">Reference proteome</keyword>